<evidence type="ECO:0000313" key="2">
    <source>
        <dbReference type="Proteomes" id="UP000244754"/>
    </source>
</evidence>
<sequence length="61" mass="6609">MNRTDLNILIETNDPYTTINALSYAYGSLAAAHGENVAADLVDFFTAGFAAAERMRKDLAL</sequence>
<dbReference type="Proteomes" id="UP000244754">
    <property type="component" value="Chromosome"/>
</dbReference>
<reference evidence="2" key="1">
    <citation type="submission" date="2018-01" db="EMBL/GenBank/DDBJ databases">
        <authorList>
            <person name="Li J."/>
        </authorList>
    </citation>
    <scope>NUCLEOTIDE SEQUENCE [LARGE SCALE GENOMIC DNA]</scope>
    <source>
        <strain evidence="2">2184</strain>
    </source>
</reference>
<gene>
    <name evidence="1" type="ORF">C3E79_10275</name>
</gene>
<protein>
    <submittedName>
        <fullName evidence="1">Uncharacterized protein</fullName>
    </submittedName>
</protein>
<dbReference type="RefSeq" id="WP_108404821.1">
    <property type="nucleotide sequence ID" value="NZ_CP026948.1"/>
</dbReference>
<accession>A0A2S0WGB6</accession>
<evidence type="ECO:0000313" key="1">
    <source>
        <dbReference type="EMBL" id="AWB84813.1"/>
    </source>
</evidence>
<organism evidence="1 2">
    <name type="scientific">Corynebacterium liangguodongii</name>
    <dbReference type="NCBI Taxonomy" id="2079535"/>
    <lineage>
        <taxon>Bacteria</taxon>
        <taxon>Bacillati</taxon>
        <taxon>Actinomycetota</taxon>
        <taxon>Actinomycetes</taxon>
        <taxon>Mycobacteriales</taxon>
        <taxon>Corynebacteriaceae</taxon>
        <taxon>Corynebacterium</taxon>
    </lineage>
</organism>
<proteinExistence type="predicted"/>
<dbReference type="EMBL" id="CP026948">
    <property type="protein sequence ID" value="AWB84813.1"/>
    <property type="molecule type" value="Genomic_DNA"/>
</dbReference>
<name>A0A2S0WGB6_9CORY</name>
<dbReference type="AlphaFoldDB" id="A0A2S0WGB6"/>
<keyword evidence="2" id="KW-1185">Reference proteome</keyword>
<dbReference type="KEGG" id="clia:C3E79_10275"/>